<name>A0ABP7NT20_9ACTN</name>
<keyword evidence="2" id="KW-1185">Reference proteome</keyword>
<dbReference type="RefSeq" id="WP_344781093.1">
    <property type="nucleotide sequence ID" value="NZ_BAAAZW010000002.1"/>
</dbReference>
<reference evidence="2" key="1">
    <citation type="journal article" date="2019" name="Int. J. Syst. Evol. Microbiol.">
        <title>The Global Catalogue of Microorganisms (GCM) 10K type strain sequencing project: providing services to taxonomists for standard genome sequencing and annotation.</title>
        <authorList>
            <consortium name="The Broad Institute Genomics Platform"/>
            <consortium name="The Broad Institute Genome Sequencing Center for Infectious Disease"/>
            <person name="Wu L."/>
            <person name="Ma J."/>
        </authorList>
    </citation>
    <scope>NUCLEOTIDE SEQUENCE [LARGE SCALE GENOMIC DNA]</scope>
    <source>
        <strain evidence="2">JCM 16923</strain>
    </source>
</reference>
<protein>
    <recommendedName>
        <fullName evidence="3">ESAT-6-like protein</fullName>
    </recommendedName>
</protein>
<dbReference type="InterPro" id="IPR010310">
    <property type="entry name" value="T7SS_ESAT-6-like"/>
</dbReference>
<proteinExistence type="predicted"/>
<gene>
    <name evidence="1" type="ORF">GCM10022231_09310</name>
</gene>
<dbReference type="InterPro" id="IPR036689">
    <property type="entry name" value="ESAT-6-like_sf"/>
</dbReference>
<dbReference type="Proteomes" id="UP001418444">
    <property type="component" value="Unassembled WGS sequence"/>
</dbReference>
<organism evidence="1 2">
    <name type="scientific">Gordonia caeni</name>
    <dbReference type="NCBI Taxonomy" id="1007097"/>
    <lineage>
        <taxon>Bacteria</taxon>
        <taxon>Bacillati</taxon>
        <taxon>Actinomycetota</taxon>
        <taxon>Actinomycetes</taxon>
        <taxon>Mycobacteriales</taxon>
        <taxon>Gordoniaceae</taxon>
        <taxon>Gordonia</taxon>
    </lineage>
</organism>
<accession>A0ABP7NT20</accession>
<comment type="caution">
    <text evidence="1">The sequence shown here is derived from an EMBL/GenBank/DDBJ whole genome shotgun (WGS) entry which is preliminary data.</text>
</comment>
<dbReference type="Gene3D" id="1.10.287.1060">
    <property type="entry name" value="ESAT-6-like"/>
    <property type="match status" value="1"/>
</dbReference>
<evidence type="ECO:0000313" key="2">
    <source>
        <dbReference type="Proteomes" id="UP001418444"/>
    </source>
</evidence>
<dbReference type="EMBL" id="BAAAZW010000002">
    <property type="protein sequence ID" value="GAA3953233.1"/>
    <property type="molecule type" value="Genomic_DNA"/>
</dbReference>
<evidence type="ECO:0008006" key="3">
    <source>
        <dbReference type="Google" id="ProtNLM"/>
    </source>
</evidence>
<sequence>MNTNGLNLDVAGGQAAAAGIKGIVGDMRAVIGRIKASAAGGLSDWNGVAAKTFDGTHTDWNATAMRLEQALNAIENKLTTGFHGYDDQDTAASKQIIGAAGGGLNL</sequence>
<evidence type="ECO:0000313" key="1">
    <source>
        <dbReference type="EMBL" id="GAA3953233.1"/>
    </source>
</evidence>
<dbReference type="SUPFAM" id="SSF140453">
    <property type="entry name" value="EsxAB dimer-like"/>
    <property type="match status" value="1"/>
</dbReference>
<dbReference type="Pfam" id="PF06013">
    <property type="entry name" value="WXG100"/>
    <property type="match status" value="1"/>
</dbReference>